<proteinExistence type="predicted"/>
<gene>
    <name evidence="1" type="ORF">TNCT_131241</name>
</gene>
<evidence type="ECO:0000313" key="2">
    <source>
        <dbReference type="Proteomes" id="UP000887116"/>
    </source>
</evidence>
<name>A0A8X6KV35_TRICU</name>
<keyword evidence="2" id="KW-1185">Reference proteome</keyword>
<dbReference type="EMBL" id="BMAO01003034">
    <property type="protein sequence ID" value="GFQ85216.1"/>
    <property type="molecule type" value="Genomic_DNA"/>
</dbReference>
<protein>
    <submittedName>
        <fullName evidence="1">Uncharacterized protein</fullName>
    </submittedName>
</protein>
<dbReference type="Proteomes" id="UP000887116">
    <property type="component" value="Unassembled WGS sequence"/>
</dbReference>
<sequence length="66" mass="7683">MIRGYHVWYSNIPFDELGDRLGRRYDEGDLKRRFRNRPLVGLGVERGRKFGLRAPSSASISSKLCR</sequence>
<reference evidence="1" key="1">
    <citation type="submission" date="2020-07" db="EMBL/GenBank/DDBJ databases">
        <title>Multicomponent nature underlies the extraordinary mechanical properties of spider dragline silk.</title>
        <authorList>
            <person name="Kono N."/>
            <person name="Nakamura H."/>
            <person name="Mori M."/>
            <person name="Yoshida Y."/>
            <person name="Ohtoshi R."/>
            <person name="Malay A.D."/>
            <person name="Moran D.A.P."/>
            <person name="Tomita M."/>
            <person name="Numata K."/>
            <person name="Arakawa K."/>
        </authorList>
    </citation>
    <scope>NUCLEOTIDE SEQUENCE</scope>
</reference>
<comment type="caution">
    <text evidence="1">The sequence shown here is derived from an EMBL/GenBank/DDBJ whole genome shotgun (WGS) entry which is preliminary data.</text>
</comment>
<accession>A0A8X6KV35</accession>
<dbReference type="AlphaFoldDB" id="A0A8X6KV35"/>
<evidence type="ECO:0000313" key="1">
    <source>
        <dbReference type="EMBL" id="GFQ85216.1"/>
    </source>
</evidence>
<organism evidence="1 2">
    <name type="scientific">Trichonephila clavata</name>
    <name type="common">Joro spider</name>
    <name type="synonym">Nephila clavata</name>
    <dbReference type="NCBI Taxonomy" id="2740835"/>
    <lineage>
        <taxon>Eukaryota</taxon>
        <taxon>Metazoa</taxon>
        <taxon>Ecdysozoa</taxon>
        <taxon>Arthropoda</taxon>
        <taxon>Chelicerata</taxon>
        <taxon>Arachnida</taxon>
        <taxon>Araneae</taxon>
        <taxon>Araneomorphae</taxon>
        <taxon>Entelegynae</taxon>
        <taxon>Araneoidea</taxon>
        <taxon>Nephilidae</taxon>
        <taxon>Trichonephila</taxon>
    </lineage>
</organism>